<dbReference type="AlphaFoldDB" id="A0AAV7F3C6"/>
<keyword evidence="2" id="KW-1185">Reference proteome</keyword>
<name>A0AAV7F3C6_ARIFI</name>
<evidence type="ECO:0008006" key="3">
    <source>
        <dbReference type="Google" id="ProtNLM"/>
    </source>
</evidence>
<proteinExistence type="predicted"/>
<sequence length="431" mass="49337">MDELPQLILIEILSRLHDAADLSRCRVASKTLNHLSGDVHALTIICSSDRVLKTRSPGPYRITPFRAYWMTPFKSIVSSLIFRPKRLRSISIGFENTHVRINDDREVEADDLWLTSVDFVSEWLPIIGSGLSSLSISDFWNQSCRRESRVLRLISNSSEGRLLNTDEVGSKSSRTRRHDDEYLKKVNECFPSLRVLKLIRVEGIAEHTIHLLQLRICHWTGSNVPMSLTVHAPNLIELKLQCVQPISLVIKSPLLSVFDLSTEKSVHFIDIEEFCNLKTLKIHTHGFNDPMMMIPWGKAVESLVLDAPKWDETDLWELGSIERLIFTFPYLKSVVLGPTVCYELQCCFEAGGPSLCLTHGWDNLKKLWIQLVIENVGLTYSFFCFVLNLSPVVSDVEAVVHWKVADNFQHSFKAKCAKDYPRIKWSWSEWA</sequence>
<dbReference type="EMBL" id="JAINDJ010000002">
    <property type="protein sequence ID" value="KAG9455573.1"/>
    <property type="molecule type" value="Genomic_DNA"/>
</dbReference>
<dbReference type="InterPro" id="IPR036047">
    <property type="entry name" value="F-box-like_dom_sf"/>
</dbReference>
<dbReference type="Proteomes" id="UP000825729">
    <property type="component" value="Unassembled WGS sequence"/>
</dbReference>
<protein>
    <recommendedName>
        <fullName evidence="3">F-box domain-containing protein</fullName>
    </recommendedName>
</protein>
<dbReference type="InterPro" id="IPR044809">
    <property type="entry name" value="AUF1-like"/>
</dbReference>
<evidence type="ECO:0000313" key="2">
    <source>
        <dbReference type="Proteomes" id="UP000825729"/>
    </source>
</evidence>
<organism evidence="1 2">
    <name type="scientific">Aristolochia fimbriata</name>
    <name type="common">White veined hardy Dutchman's pipe vine</name>
    <dbReference type="NCBI Taxonomy" id="158543"/>
    <lineage>
        <taxon>Eukaryota</taxon>
        <taxon>Viridiplantae</taxon>
        <taxon>Streptophyta</taxon>
        <taxon>Embryophyta</taxon>
        <taxon>Tracheophyta</taxon>
        <taxon>Spermatophyta</taxon>
        <taxon>Magnoliopsida</taxon>
        <taxon>Magnoliidae</taxon>
        <taxon>Piperales</taxon>
        <taxon>Aristolochiaceae</taxon>
        <taxon>Aristolochia</taxon>
    </lineage>
</organism>
<accession>A0AAV7F3C6</accession>
<dbReference type="PANTHER" id="PTHR31215">
    <property type="entry name" value="OS05G0510400 PROTEIN-RELATED"/>
    <property type="match status" value="1"/>
</dbReference>
<gene>
    <name evidence="1" type="ORF">H6P81_000081</name>
</gene>
<dbReference type="SUPFAM" id="SSF81383">
    <property type="entry name" value="F-box domain"/>
    <property type="match status" value="1"/>
</dbReference>
<reference evidence="1 2" key="1">
    <citation type="submission" date="2021-07" db="EMBL/GenBank/DDBJ databases">
        <title>The Aristolochia fimbriata genome: insights into angiosperm evolution, floral development and chemical biosynthesis.</title>
        <authorList>
            <person name="Jiao Y."/>
        </authorList>
    </citation>
    <scope>NUCLEOTIDE SEQUENCE [LARGE SCALE GENOMIC DNA]</scope>
    <source>
        <strain evidence="1">IBCAS-2021</strain>
        <tissue evidence="1">Leaf</tissue>
    </source>
</reference>
<comment type="caution">
    <text evidence="1">The sequence shown here is derived from an EMBL/GenBank/DDBJ whole genome shotgun (WGS) entry which is preliminary data.</text>
</comment>
<evidence type="ECO:0000313" key="1">
    <source>
        <dbReference type="EMBL" id="KAG9455573.1"/>
    </source>
</evidence>